<keyword evidence="11" id="KW-1185">Reference proteome</keyword>
<name>A0AAE0XW86_9GAST</name>
<keyword evidence="2" id="KW-0548">Nucleotidyltransferase</keyword>
<evidence type="ECO:0000256" key="1">
    <source>
        <dbReference type="ARBA" id="ARBA00022679"/>
    </source>
</evidence>
<feature type="transmembrane region" description="Helical" evidence="8">
    <location>
        <begin position="955"/>
        <end position="976"/>
    </location>
</feature>
<keyword evidence="6" id="KW-0695">RNA-directed DNA polymerase</keyword>
<dbReference type="InterPro" id="IPR005804">
    <property type="entry name" value="FA_desaturase_dom"/>
</dbReference>
<dbReference type="Gene3D" id="3.30.420.10">
    <property type="entry name" value="Ribonuclease H-like superfamily/Ribonuclease H"/>
    <property type="match status" value="1"/>
</dbReference>
<keyword evidence="4" id="KW-0255">Endonuclease</keyword>
<keyword evidence="5" id="KW-0378">Hydrolase</keyword>
<dbReference type="InterPro" id="IPR041588">
    <property type="entry name" value="Integrase_H2C2"/>
</dbReference>
<keyword evidence="1" id="KW-0808">Transferase</keyword>
<dbReference type="GO" id="GO:0015074">
    <property type="term" value="P:DNA integration"/>
    <property type="evidence" value="ECO:0007669"/>
    <property type="project" value="InterPro"/>
</dbReference>
<dbReference type="PANTHER" id="PTHR37984">
    <property type="entry name" value="PROTEIN CBG26694"/>
    <property type="match status" value="1"/>
</dbReference>
<dbReference type="InterPro" id="IPR050951">
    <property type="entry name" value="Retrovirus_Pol_polyprotein"/>
</dbReference>
<protein>
    <recommendedName>
        <fullName evidence="9">Integrase catalytic domain-containing protein</fullName>
    </recommendedName>
</protein>
<dbReference type="InterPro" id="IPR036397">
    <property type="entry name" value="RNaseH_sf"/>
</dbReference>
<reference evidence="10" key="1">
    <citation type="journal article" date="2023" name="G3 (Bethesda)">
        <title>A reference genome for the long-term kleptoplast-retaining sea slug Elysia crispata morphotype clarki.</title>
        <authorList>
            <person name="Eastman K.E."/>
            <person name="Pendleton A.L."/>
            <person name="Shaikh M.A."/>
            <person name="Suttiyut T."/>
            <person name="Ogas R."/>
            <person name="Tomko P."/>
            <person name="Gavelis G."/>
            <person name="Widhalm J.R."/>
            <person name="Wisecaver J.H."/>
        </authorList>
    </citation>
    <scope>NUCLEOTIDE SEQUENCE</scope>
    <source>
        <strain evidence="10">ECLA1</strain>
    </source>
</reference>
<evidence type="ECO:0000313" key="10">
    <source>
        <dbReference type="EMBL" id="KAK3715194.1"/>
    </source>
</evidence>
<dbReference type="GO" id="GO:0016787">
    <property type="term" value="F:hydrolase activity"/>
    <property type="evidence" value="ECO:0007669"/>
    <property type="project" value="UniProtKB-KW"/>
</dbReference>
<feature type="domain" description="Integrase catalytic" evidence="9">
    <location>
        <begin position="374"/>
        <end position="525"/>
    </location>
</feature>
<dbReference type="SUPFAM" id="SSF53098">
    <property type="entry name" value="Ribonuclease H-like"/>
    <property type="match status" value="1"/>
</dbReference>
<dbReference type="InterPro" id="IPR043502">
    <property type="entry name" value="DNA/RNA_pol_sf"/>
</dbReference>
<dbReference type="AlphaFoldDB" id="A0AAE0XW86"/>
<keyword evidence="8" id="KW-1133">Transmembrane helix</keyword>
<dbReference type="SUPFAM" id="SSF56672">
    <property type="entry name" value="DNA/RNA polymerases"/>
    <property type="match status" value="1"/>
</dbReference>
<feature type="transmembrane region" description="Helical" evidence="8">
    <location>
        <begin position="898"/>
        <end position="917"/>
    </location>
</feature>
<evidence type="ECO:0000256" key="6">
    <source>
        <dbReference type="ARBA" id="ARBA00022918"/>
    </source>
</evidence>
<dbReference type="GO" id="GO:0004519">
    <property type="term" value="F:endonuclease activity"/>
    <property type="evidence" value="ECO:0007669"/>
    <property type="project" value="UniProtKB-KW"/>
</dbReference>
<dbReference type="EMBL" id="JAWDGP010007517">
    <property type="protein sequence ID" value="KAK3715194.1"/>
    <property type="molecule type" value="Genomic_DNA"/>
</dbReference>
<dbReference type="Pfam" id="PF00665">
    <property type="entry name" value="rve"/>
    <property type="match status" value="1"/>
</dbReference>
<dbReference type="Proteomes" id="UP001283361">
    <property type="component" value="Unassembled WGS sequence"/>
</dbReference>
<gene>
    <name evidence="10" type="ORF">RRG08_040043</name>
</gene>
<dbReference type="GO" id="GO:0003964">
    <property type="term" value="F:RNA-directed DNA polymerase activity"/>
    <property type="evidence" value="ECO:0007669"/>
    <property type="project" value="UniProtKB-KW"/>
</dbReference>
<evidence type="ECO:0000256" key="5">
    <source>
        <dbReference type="ARBA" id="ARBA00022801"/>
    </source>
</evidence>
<dbReference type="PROSITE" id="PS50994">
    <property type="entry name" value="INTEGRASE"/>
    <property type="match status" value="1"/>
</dbReference>
<evidence type="ECO:0000256" key="8">
    <source>
        <dbReference type="SAM" id="Phobius"/>
    </source>
</evidence>
<dbReference type="InterPro" id="IPR012337">
    <property type="entry name" value="RNaseH-like_sf"/>
</dbReference>
<keyword evidence="8" id="KW-0472">Membrane</keyword>
<dbReference type="GO" id="GO:0003676">
    <property type="term" value="F:nucleic acid binding"/>
    <property type="evidence" value="ECO:0007669"/>
    <property type="project" value="InterPro"/>
</dbReference>
<evidence type="ECO:0000313" key="11">
    <source>
        <dbReference type="Proteomes" id="UP001283361"/>
    </source>
</evidence>
<sequence length="1089" mass="123530">MADKMLPFREMLKPGTPFKWDDNMNSLFEESKNIIITEIEKGVQIFDAQRPTCLATDWSKTGIGFWLLPKHCSCLTKEPFCCRTGWKVTLVGSRFTHAAESRYAPAEGEALAVADALNKARYFVLGCEDLTVAVDHKPLLKLFGDRSLVDIPNPRLRNLKEKTLQYRFRMVHIPGIKHRAADTISRYPTGDPVKMPLNDDVASIQSSPCLFPDSLEGIRSPAPPTESVDDNSFSAFMLQSTLIRAVTWDRVRHATSSDENMFLLLSIIGNGFPDSRRDLPPLLQDFFQFREDLFTFDGVILYKERVIIPPSLRPEVLSVLHAAHQGVTCMNLRAETSVFWPGITPDISDTRTNCTHCNRIAPSNPSTPPTPLSTPEYPFQYICADFFHYKGANYVAIVDRYSNWPIVEKSHAGGTGLLTCLRRTFVTYGIPEELASDGGPEFTSNATRQFLKNWGVHHRLSSVAFPHSNCRAEVGVKTVKRLIIDNTTPHGDLDTDAFQRAMLQYRNTPDRDTKLSPAMCIFGHPIRDFIPIPPGNYRPHRTWRDTLEARESALRNRHMQNWERWSERTKRLPPLRVGDYVRIQNQIGPYPLKWDKTGRVIEVREFDQYVVKVNGSGRVKLSNRKFLRKYSPAILPTHTRTITMDIPLPIMPTQSSTPSLTTPPPASHGSSGNATSPPIHTNPFQTPIHAHRHQPHKDAMSTYHIRAITQGRFLQVLLHVIVSNIKMEKGPYNMSSFPASLSSKTVDEATKTIIDHVHLKRLPEFGVLSKQVSSLVQKSSWWDCYGVDMLIHLIAAASWLGSHFLLGSSNLGIYWLGIFVMGFSHATINLKAAHMAAHDAVCSSKAWNRVWAFICSDYWGTFSADVSHSVHIKVHHPHTNIIGLGDSSTWRVPFLPRFLYMFLAPLLLPLLTPVVALKELLESEPLWKTARHMFVAYLGLTIHIYLLIYVSEQGLYAALLTIFLSRNVLAIPYIHVNIFQHIGLPMYSQKHRPKRIYQMTTGVLNLPRNMILDYCFGHSIISCHTEHHLFPRLSDNMCLKVKPLVKQFCVERGLPYHEDTYTGRVLHFLNNYDSLMVDSPPITKFVGLQ</sequence>
<evidence type="ECO:0000259" key="9">
    <source>
        <dbReference type="PROSITE" id="PS50994"/>
    </source>
</evidence>
<comment type="caution">
    <text evidence="10">The sequence shown here is derived from an EMBL/GenBank/DDBJ whole genome shotgun (WGS) entry which is preliminary data.</text>
</comment>
<organism evidence="10 11">
    <name type="scientific">Elysia crispata</name>
    <name type="common">lettuce slug</name>
    <dbReference type="NCBI Taxonomy" id="231223"/>
    <lineage>
        <taxon>Eukaryota</taxon>
        <taxon>Metazoa</taxon>
        <taxon>Spiralia</taxon>
        <taxon>Lophotrochozoa</taxon>
        <taxon>Mollusca</taxon>
        <taxon>Gastropoda</taxon>
        <taxon>Heterobranchia</taxon>
        <taxon>Euthyneura</taxon>
        <taxon>Panpulmonata</taxon>
        <taxon>Sacoglossa</taxon>
        <taxon>Placobranchoidea</taxon>
        <taxon>Plakobranchidae</taxon>
        <taxon>Elysia</taxon>
    </lineage>
</organism>
<dbReference type="Pfam" id="PF17921">
    <property type="entry name" value="Integrase_H2C2"/>
    <property type="match status" value="1"/>
</dbReference>
<evidence type="ECO:0000256" key="2">
    <source>
        <dbReference type="ARBA" id="ARBA00022695"/>
    </source>
</evidence>
<keyword evidence="3" id="KW-0540">Nuclease</keyword>
<evidence type="ECO:0000256" key="4">
    <source>
        <dbReference type="ARBA" id="ARBA00022759"/>
    </source>
</evidence>
<dbReference type="Pfam" id="PF17917">
    <property type="entry name" value="RT_RNaseH"/>
    <property type="match status" value="1"/>
</dbReference>
<evidence type="ECO:0000256" key="3">
    <source>
        <dbReference type="ARBA" id="ARBA00022722"/>
    </source>
</evidence>
<dbReference type="InterPro" id="IPR001584">
    <property type="entry name" value="Integrase_cat-core"/>
</dbReference>
<accession>A0AAE0XW86</accession>
<proteinExistence type="predicted"/>
<dbReference type="PANTHER" id="PTHR37984:SF7">
    <property type="entry name" value="INTEGRASE CATALYTIC DOMAIN-CONTAINING PROTEIN"/>
    <property type="match status" value="1"/>
</dbReference>
<dbReference type="InterPro" id="IPR041373">
    <property type="entry name" value="RT_RNaseH"/>
</dbReference>
<dbReference type="Pfam" id="PF00487">
    <property type="entry name" value="FA_desaturase"/>
    <property type="match status" value="1"/>
</dbReference>
<feature type="transmembrane region" description="Helical" evidence="8">
    <location>
        <begin position="929"/>
        <end position="949"/>
    </location>
</feature>
<feature type="region of interest" description="Disordered" evidence="7">
    <location>
        <begin position="648"/>
        <end position="693"/>
    </location>
</feature>
<dbReference type="GO" id="GO:0006629">
    <property type="term" value="P:lipid metabolic process"/>
    <property type="evidence" value="ECO:0007669"/>
    <property type="project" value="InterPro"/>
</dbReference>
<feature type="compositionally biased region" description="Polar residues" evidence="7">
    <location>
        <begin position="668"/>
        <end position="685"/>
    </location>
</feature>
<evidence type="ECO:0000256" key="7">
    <source>
        <dbReference type="SAM" id="MobiDB-lite"/>
    </source>
</evidence>
<dbReference type="Gene3D" id="1.10.340.70">
    <property type="match status" value="1"/>
</dbReference>
<keyword evidence="8" id="KW-0812">Transmembrane</keyword>
<dbReference type="FunFam" id="3.30.420.10:FF:000493">
    <property type="match status" value="1"/>
</dbReference>